<keyword evidence="4" id="KW-0255">Endonuclease</keyword>
<evidence type="ECO:0000313" key="10">
    <source>
        <dbReference type="Proteomes" id="UP001152320"/>
    </source>
</evidence>
<reference evidence="9" key="1">
    <citation type="submission" date="2021-10" db="EMBL/GenBank/DDBJ databases">
        <title>Tropical sea cucumber genome reveals ecological adaptation and Cuvierian tubules defense mechanism.</title>
        <authorList>
            <person name="Chen T."/>
        </authorList>
    </citation>
    <scope>NUCLEOTIDE SEQUENCE</scope>
    <source>
        <strain evidence="9">Nanhai2018</strain>
        <tissue evidence="9">Muscle</tissue>
    </source>
</reference>
<evidence type="ECO:0000256" key="5">
    <source>
        <dbReference type="ARBA" id="ARBA00022801"/>
    </source>
</evidence>
<dbReference type="OrthoDB" id="427924at2759"/>
<dbReference type="GO" id="GO:0004519">
    <property type="term" value="F:endonuclease activity"/>
    <property type="evidence" value="ECO:0007669"/>
    <property type="project" value="UniProtKB-KW"/>
</dbReference>
<sequence>MRIGVLTYLESTHSTVFTDHQALVWMLHTKSLKGRLIRWALHLQEFDYDIHYRPGVQNTIPDTLSRSPQIAAIEYDDNVCFHPSCRGDPSSRINWVQCDNCDNRFHCLCLGLTKKEADELDVCEQCSATARGTCVVNDKEPSSSKIDNESNVLPDINQFIVAQKKDKNLLQIISKLESTDQGSSSIHLKYVMEGGLLKRTDNVNKKDKIGKVVVPQNLVHEVITHFHCTPTCPHLGTRKTVSKICEKFWWDKVRREVEVFIKRCT</sequence>
<dbReference type="EMBL" id="JAIZAY010000004">
    <property type="protein sequence ID" value="KAJ8042756.1"/>
    <property type="molecule type" value="Genomic_DNA"/>
</dbReference>
<dbReference type="PANTHER" id="PTHR37984">
    <property type="entry name" value="PROTEIN CBG26694"/>
    <property type="match status" value="1"/>
</dbReference>
<organism evidence="9 10">
    <name type="scientific">Holothuria leucospilota</name>
    <name type="common">Black long sea cucumber</name>
    <name type="synonym">Mertensiothuria leucospilota</name>
    <dbReference type="NCBI Taxonomy" id="206669"/>
    <lineage>
        <taxon>Eukaryota</taxon>
        <taxon>Metazoa</taxon>
        <taxon>Echinodermata</taxon>
        <taxon>Eleutherozoa</taxon>
        <taxon>Echinozoa</taxon>
        <taxon>Holothuroidea</taxon>
        <taxon>Aspidochirotacea</taxon>
        <taxon>Aspidochirotida</taxon>
        <taxon>Holothuriidae</taxon>
        <taxon>Holothuria</taxon>
    </lineage>
</organism>
<dbReference type="GO" id="GO:0003964">
    <property type="term" value="F:RNA-directed DNA polymerase activity"/>
    <property type="evidence" value="ECO:0007669"/>
    <property type="project" value="UniProtKB-KW"/>
</dbReference>
<dbReference type="InterPro" id="IPR011011">
    <property type="entry name" value="Znf_FYVE_PHD"/>
</dbReference>
<evidence type="ECO:0000256" key="4">
    <source>
        <dbReference type="ARBA" id="ARBA00022759"/>
    </source>
</evidence>
<keyword evidence="6" id="KW-0695">RNA-directed DNA polymerase</keyword>
<dbReference type="SUPFAM" id="SSF57903">
    <property type="entry name" value="FYVE/PHD zinc finger"/>
    <property type="match status" value="1"/>
</dbReference>
<dbReference type="Proteomes" id="UP001152320">
    <property type="component" value="Chromosome 4"/>
</dbReference>
<dbReference type="Gene3D" id="3.30.40.10">
    <property type="entry name" value="Zinc/RING finger domain, C3HC4 (zinc finger)"/>
    <property type="match status" value="1"/>
</dbReference>
<dbReference type="InterPro" id="IPR043502">
    <property type="entry name" value="DNA/RNA_pol_sf"/>
</dbReference>
<dbReference type="InterPro" id="IPR050951">
    <property type="entry name" value="Retrovirus_Pol_polyprotein"/>
</dbReference>
<comment type="caution">
    <text evidence="9">The sequence shown here is derived from an EMBL/GenBank/DDBJ whole genome shotgun (WGS) entry which is preliminary data.</text>
</comment>
<protein>
    <recommendedName>
        <fullName evidence="11">Reverse transcriptase RNase H-like domain-containing protein</fullName>
    </recommendedName>
</protein>
<feature type="domain" description="Reverse transcriptase RNase H-like" evidence="7">
    <location>
        <begin position="7"/>
        <end position="46"/>
    </location>
</feature>
<dbReference type="FunFam" id="1.10.340.70:FF:000001">
    <property type="entry name" value="Retrovirus-related Pol polyprotein from transposon gypsy-like Protein"/>
    <property type="match status" value="1"/>
</dbReference>
<dbReference type="SUPFAM" id="SSF56672">
    <property type="entry name" value="DNA/RNA polymerases"/>
    <property type="match status" value="1"/>
</dbReference>
<dbReference type="InterPro" id="IPR041588">
    <property type="entry name" value="Integrase_H2C2"/>
</dbReference>
<proteinExistence type="predicted"/>
<evidence type="ECO:0000259" key="8">
    <source>
        <dbReference type="Pfam" id="PF17921"/>
    </source>
</evidence>
<evidence type="ECO:0000259" key="7">
    <source>
        <dbReference type="Pfam" id="PF17917"/>
    </source>
</evidence>
<evidence type="ECO:0000256" key="1">
    <source>
        <dbReference type="ARBA" id="ARBA00022679"/>
    </source>
</evidence>
<dbReference type="Pfam" id="PF17921">
    <property type="entry name" value="Integrase_H2C2"/>
    <property type="match status" value="1"/>
</dbReference>
<keyword evidence="1" id="KW-0808">Transferase</keyword>
<keyword evidence="10" id="KW-1185">Reference proteome</keyword>
<gene>
    <name evidence="9" type="ORF">HOLleu_09603</name>
</gene>
<feature type="domain" description="Integrase zinc-binding" evidence="8">
    <location>
        <begin position="214"/>
        <end position="264"/>
    </location>
</feature>
<dbReference type="InterPro" id="IPR013083">
    <property type="entry name" value="Znf_RING/FYVE/PHD"/>
</dbReference>
<evidence type="ECO:0008006" key="11">
    <source>
        <dbReference type="Google" id="ProtNLM"/>
    </source>
</evidence>
<name>A0A9Q1CD56_HOLLE</name>
<accession>A0A9Q1CD56</accession>
<dbReference type="CDD" id="cd09274">
    <property type="entry name" value="RNase_HI_RT_Ty3"/>
    <property type="match status" value="1"/>
</dbReference>
<evidence type="ECO:0000256" key="3">
    <source>
        <dbReference type="ARBA" id="ARBA00022722"/>
    </source>
</evidence>
<keyword evidence="2" id="KW-0548">Nucleotidyltransferase</keyword>
<dbReference type="GO" id="GO:0016787">
    <property type="term" value="F:hydrolase activity"/>
    <property type="evidence" value="ECO:0007669"/>
    <property type="project" value="UniProtKB-KW"/>
</dbReference>
<keyword evidence="3" id="KW-0540">Nuclease</keyword>
<evidence type="ECO:0000256" key="2">
    <source>
        <dbReference type="ARBA" id="ARBA00022695"/>
    </source>
</evidence>
<evidence type="ECO:0000313" key="9">
    <source>
        <dbReference type="EMBL" id="KAJ8042756.1"/>
    </source>
</evidence>
<dbReference type="AlphaFoldDB" id="A0A9Q1CD56"/>
<evidence type="ECO:0000256" key="6">
    <source>
        <dbReference type="ARBA" id="ARBA00022918"/>
    </source>
</evidence>
<dbReference type="Pfam" id="PF17917">
    <property type="entry name" value="RT_RNaseH"/>
    <property type="match status" value="1"/>
</dbReference>
<dbReference type="InterPro" id="IPR041373">
    <property type="entry name" value="RT_RNaseH"/>
</dbReference>
<keyword evidence="5" id="KW-0378">Hydrolase</keyword>
<dbReference type="PANTHER" id="PTHR37984:SF5">
    <property type="entry name" value="PROTEIN NYNRIN-LIKE"/>
    <property type="match status" value="1"/>
</dbReference>
<dbReference type="Gene3D" id="1.10.340.70">
    <property type="match status" value="1"/>
</dbReference>